<evidence type="ECO:0000313" key="1">
    <source>
        <dbReference type="EMBL" id="KAI3780822.1"/>
    </source>
</evidence>
<protein>
    <submittedName>
        <fullName evidence="1">Uncharacterized protein</fullName>
    </submittedName>
</protein>
<proteinExistence type="predicted"/>
<gene>
    <name evidence="1" type="ORF">L2E82_10813</name>
</gene>
<evidence type="ECO:0000313" key="2">
    <source>
        <dbReference type="Proteomes" id="UP001055811"/>
    </source>
</evidence>
<sequence>MPQPITSSTSLAPLLNKLSVSVMLQFVRVLCKDQQACYFRTIVNFGDFNLTLTRNSKSNLKVPLIRIIGFSAAPSNCRAVHTVPKANPKMDVIKSFNDTEGPQWKYPLFGNLNDPETLRRRCVITETLVEKNFDLAFQVIYELYLSGSNYISTFHYFYYYAEKLILLFKI</sequence>
<dbReference type="EMBL" id="CM042010">
    <property type="protein sequence ID" value="KAI3780822.1"/>
    <property type="molecule type" value="Genomic_DNA"/>
</dbReference>
<name>A0ACB9GDK9_CICIN</name>
<keyword evidence="2" id="KW-1185">Reference proteome</keyword>
<accession>A0ACB9GDK9</accession>
<reference evidence="1 2" key="2">
    <citation type="journal article" date="2022" name="Mol. Ecol. Resour.">
        <title>The genomes of chicory, endive, great burdock and yacon provide insights into Asteraceae paleo-polyploidization history and plant inulin production.</title>
        <authorList>
            <person name="Fan W."/>
            <person name="Wang S."/>
            <person name="Wang H."/>
            <person name="Wang A."/>
            <person name="Jiang F."/>
            <person name="Liu H."/>
            <person name="Zhao H."/>
            <person name="Xu D."/>
            <person name="Zhang Y."/>
        </authorList>
    </citation>
    <scope>NUCLEOTIDE SEQUENCE [LARGE SCALE GENOMIC DNA]</scope>
    <source>
        <strain evidence="2">cv. Punajuju</strain>
        <tissue evidence="1">Leaves</tissue>
    </source>
</reference>
<dbReference type="Proteomes" id="UP001055811">
    <property type="component" value="Linkage Group LG02"/>
</dbReference>
<reference evidence="2" key="1">
    <citation type="journal article" date="2022" name="Mol. Ecol. Resour.">
        <title>The genomes of chicory, endive, great burdock and yacon provide insights into Asteraceae palaeo-polyploidization history and plant inulin production.</title>
        <authorList>
            <person name="Fan W."/>
            <person name="Wang S."/>
            <person name="Wang H."/>
            <person name="Wang A."/>
            <person name="Jiang F."/>
            <person name="Liu H."/>
            <person name="Zhao H."/>
            <person name="Xu D."/>
            <person name="Zhang Y."/>
        </authorList>
    </citation>
    <scope>NUCLEOTIDE SEQUENCE [LARGE SCALE GENOMIC DNA]</scope>
    <source>
        <strain evidence="2">cv. Punajuju</strain>
    </source>
</reference>
<comment type="caution">
    <text evidence="1">The sequence shown here is derived from an EMBL/GenBank/DDBJ whole genome shotgun (WGS) entry which is preliminary data.</text>
</comment>
<organism evidence="1 2">
    <name type="scientific">Cichorium intybus</name>
    <name type="common">Chicory</name>
    <dbReference type="NCBI Taxonomy" id="13427"/>
    <lineage>
        <taxon>Eukaryota</taxon>
        <taxon>Viridiplantae</taxon>
        <taxon>Streptophyta</taxon>
        <taxon>Embryophyta</taxon>
        <taxon>Tracheophyta</taxon>
        <taxon>Spermatophyta</taxon>
        <taxon>Magnoliopsida</taxon>
        <taxon>eudicotyledons</taxon>
        <taxon>Gunneridae</taxon>
        <taxon>Pentapetalae</taxon>
        <taxon>asterids</taxon>
        <taxon>campanulids</taxon>
        <taxon>Asterales</taxon>
        <taxon>Asteraceae</taxon>
        <taxon>Cichorioideae</taxon>
        <taxon>Cichorieae</taxon>
        <taxon>Cichoriinae</taxon>
        <taxon>Cichorium</taxon>
    </lineage>
</organism>